<dbReference type="Proteomes" id="UP000779507">
    <property type="component" value="Unassembled WGS sequence"/>
</dbReference>
<sequence>MTPQGPGRHCAACQKTVVDFTQKTDAEILAALTRAAGGTCGRFRAEQLARPLLPLVAQGPSRWRVWLAAAVAVWGLREGAGAPAKAQVTTELRPLGAPATQFDSNQLQKKVLVEGKITDGSTHEGLPGATVSLKGTNIWCSTKADGTFQLTVPEEYAESASLAVIVSFVGYETQQVAVTAKTGVPVVEVALALNVTFLGGPELILPLSNPWPWHPRRFYNWLARPFRRG</sequence>
<comment type="caution">
    <text evidence="1">The sequence shown here is derived from an EMBL/GenBank/DDBJ whole genome shotgun (WGS) entry which is preliminary data.</text>
</comment>
<proteinExistence type="predicted"/>
<keyword evidence="2" id="KW-1185">Reference proteome</keyword>
<organism evidence="1 2">
    <name type="scientific">Hymenobacter caeli</name>
    <dbReference type="NCBI Taxonomy" id="2735894"/>
    <lineage>
        <taxon>Bacteria</taxon>
        <taxon>Pseudomonadati</taxon>
        <taxon>Bacteroidota</taxon>
        <taxon>Cytophagia</taxon>
        <taxon>Cytophagales</taxon>
        <taxon>Hymenobacteraceae</taxon>
        <taxon>Hymenobacter</taxon>
    </lineage>
</organism>
<dbReference type="RefSeq" id="WP_173810033.1">
    <property type="nucleotide sequence ID" value="NZ_JABSNP010000008.1"/>
</dbReference>
<dbReference type="EMBL" id="JABSNP010000008">
    <property type="protein sequence ID" value="NRT19304.1"/>
    <property type="molecule type" value="Genomic_DNA"/>
</dbReference>
<dbReference type="SUPFAM" id="SSF49464">
    <property type="entry name" value="Carboxypeptidase regulatory domain-like"/>
    <property type="match status" value="1"/>
</dbReference>
<accession>A0ABX2FQC2</accession>
<reference evidence="1 2" key="1">
    <citation type="submission" date="2020-05" db="EMBL/GenBank/DDBJ databases">
        <title>Genomic Encyclopedia of Type Strains, Phase IV (KMG-V): Genome sequencing to study the core and pangenomes of soil and plant-associated prokaryotes.</title>
        <authorList>
            <person name="Whitman W."/>
        </authorList>
    </citation>
    <scope>NUCLEOTIDE SEQUENCE [LARGE SCALE GENOMIC DNA]</scope>
    <source>
        <strain evidence="1 2">9A</strain>
    </source>
</reference>
<evidence type="ECO:0000313" key="2">
    <source>
        <dbReference type="Proteomes" id="UP000779507"/>
    </source>
</evidence>
<dbReference type="Pfam" id="PF13715">
    <property type="entry name" value="CarbopepD_reg_2"/>
    <property type="match status" value="1"/>
</dbReference>
<dbReference type="Gene3D" id="2.60.40.1120">
    <property type="entry name" value="Carboxypeptidase-like, regulatory domain"/>
    <property type="match status" value="1"/>
</dbReference>
<dbReference type="InterPro" id="IPR008969">
    <property type="entry name" value="CarboxyPept-like_regulatory"/>
</dbReference>
<gene>
    <name evidence="1" type="ORF">HNP98_002128</name>
</gene>
<name>A0ABX2FQC2_9BACT</name>
<evidence type="ECO:0008006" key="3">
    <source>
        <dbReference type="Google" id="ProtNLM"/>
    </source>
</evidence>
<protein>
    <recommendedName>
        <fullName evidence="3">Carboxypeptidase-like regulatory domain-containing protein</fullName>
    </recommendedName>
</protein>
<evidence type="ECO:0000313" key="1">
    <source>
        <dbReference type="EMBL" id="NRT19304.1"/>
    </source>
</evidence>